<dbReference type="AlphaFoldDB" id="A0A8W8MYU7"/>
<dbReference type="Gene3D" id="3.30.710.10">
    <property type="entry name" value="Potassium Channel Kv1.1, Chain A"/>
    <property type="match status" value="1"/>
</dbReference>
<dbReference type="SMART" id="SM00875">
    <property type="entry name" value="BACK"/>
    <property type="match status" value="1"/>
</dbReference>
<dbReference type="InterPro" id="IPR011705">
    <property type="entry name" value="BACK"/>
</dbReference>
<dbReference type="Pfam" id="PF01344">
    <property type="entry name" value="Kelch_1"/>
    <property type="match status" value="2"/>
</dbReference>
<dbReference type="SUPFAM" id="SSF117281">
    <property type="entry name" value="Kelch motif"/>
    <property type="match status" value="1"/>
</dbReference>
<evidence type="ECO:0000313" key="4">
    <source>
        <dbReference type="EnsemblMetazoa" id="G456.6:cds"/>
    </source>
</evidence>
<keyword evidence="2" id="KW-0677">Repeat</keyword>
<dbReference type="Pfam" id="PF07707">
    <property type="entry name" value="BACK"/>
    <property type="match status" value="1"/>
</dbReference>
<dbReference type="EnsemblMetazoa" id="G456.6">
    <property type="protein sequence ID" value="G456.6:cds"/>
    <property type="gene ID" value="G456"/>
</dbReference>
<dbReference type="SUPFAM" id="SSF54695">
    <property type="entry name" value="POZ domain"/>
    <property type="match status" value="1"/>
</dbReference>
<feature type="domain" description="BTB" evidence="3">
    <location>
        <begin position="111"/>
        <end position="178"/>
    </location>
</feature>
<sequence>MKIYAHTTTDSYACIICGRYVDAITSLIQEENCLIITVHRMSVYTGKRDSMSLPVNFCPSLLRGLNRGSMESVMSINGSCESGDDYRYAEVSHPAQMLAGLQTLRRNSKLCDVTLCVDGREFPCHRCVLAAFSSYFEAMFSGNMVESQQNKVTINGIESSILEKLLDYAYTSEITINRQNVQNLLAASNLLEIMQVKEACCHYLEQNMDETNVVGIHCFAEIHACDDLQQKSRDFILQNFTAVSQNEEFNNLSQSKLTELLSDDELIVDSEETVYEAAMRWLDHSSENRLGEFHHVLECVRLPMINPYYLHDFVEQNDVIKSCELCKKLVDEAKNFHLLPDRRTEFNNKRTRIRKSAGFVEVVVAVGGEDDKVVLRSVETFDPITLTWKPLACLPFAISKHGLVSVGGASLYLAGGEYPDGNASRSVWRYDPCLDTWDEMQSMQTPRSELGLAMLDGYMYAVGGWDGSMRLDTVEQYNLYTNAWCLVSNMKMALTSPAVAAVDGCLFVTGGAVLEDGDGIELVQCYNPRSDVWSEKSPMLIPRSGSGACVLDGMIYIIGGWHASTENTNKVECFNPRTNQWTQKASLSERRYRPGVAVVGGKIYVCGGEEGWDRYHDTIECYDPESDSWEIIAEMQSSRSWLSCVSMVIRKEIINKERSTPFCNV</sequence>
<evidence type="ECO:0000313" key="5">
    <source>
        <dbReference type="Proteomes" id="UP000005408"/>
    </source>
</evidence>
<dbReference type="PIRSF" id="PIRSF037037">
    <property type="entry name" value="Kelch-like_protein_gigaxonin"/>
    <property type="match status" value="1"/>
</dbReference>
<dbReference type="InterPro" id="IPR006652">
    <property type="entry name" value="Kelch_1"/>
</dbReference>
<keyword evidence="1" id="KW-0880">Kelch repeat</keyword>
<dbReference type="InterPro" id="IPR015915">
    <property type="entry name" value="Kelch-typ_b-propeller"/>
</dbReference>
<dbReference type="FunFam" id="1.25.40.420:FF:000001">
    <property type="entry name" value="Kelch-like family member 12"/>
    <property type="match status" value="1"/>
</dbReference>
<reference evidence="4" key="1">
    <citation type="submission" date="2022-08" db="UniProtKB">
        <authorList>
            <consortium name="EnsemblMetazoa"/>
        </authorList>
    </citation>
    <scope>IDENTIFICATION</scope>
    <source>
        <strain evidence="4">05x7-T-G4-1.051#20</strain>
    </source>
</reference>
<accession>A0A8W8MYU7</accession>
<dbReference type="InterPro" id="IPR017096">
    <property type="entry name" value="BTB-kelch_protein"/>
</dbReference>
<evidence type="ECO:0000259" key="3">
    <source>
        <dbReference type="PROSITE" id="PS50097"/>
    </source>
</evidence>
<dbReference type="SMART" id="SM00225">
    <property type="entry name" value="BTB"/>
    <property type="match status" value="1"/>
</dbReference>
<dbReference type="PANTHER" id="PTHR45632:SF3">
    <property type="entry name" value="KELCH-LIKE PROTEIN 32"/>
    <property type="match status" value="1"/>
</dbReference>
<dbReference type="Pfam" id="PF00651">
    <property type="entry name" value="BTB"/>
    <property type="match status" value="1"/>
</dbReference>
<dbReference type="Gene3D" id="2.120.10.80">
    <property type="entry name" value="Kelch-type beta propeller"/>
    <property type="match status" value="2"/>
</dbReference>
<keyword evidence="5" id="KW-1185">Reference proteome</keyword>
<dbReference type="Proteomes" id="UP000005408">
    <property type="component" value="Unassembled WGS sequence"/>
</dbReference>
<dbReference type="PANTHER" id="PTHR45632">
    <property type="entry name" value="LD33804P"/>
    <property type="match status" value="1"/>
</dbReference>
<name>A0A8W8MYU7_MAGGI</name>
<dbReference type="InterPro" id="IPR011333">
    <property type="entry name" value="SKP1/BTB/POZ_sf"/>
</dbReference>
<evidence type="ECO:0000256" key="1">
    <source>
        <dbReference type="ARBA" id="ARBA00022441"/>
    </source>
</evidence>
<dbReference type="Gene3D" id="1.25.40.420">
    <property type="match status" value="1"/>
</dbReference>
<protein>
    <recommendedName>
        <fullName evidence="3">BTB domain-containing protein</fullName>
    </recommendedName>
</protein>
<dbReference type="FunFam" id="3.30.710.10:FF:000001">
    <property type="entry name" value="Kelch-like family member 20"/>
    <property type="match status" value="1"/>
</dbReference>
<proteinExistence type="predicted"/>
<dbReference type="Pfam" id="PF24681">
    <property type="entry name" value="Kelch_KLHDC2_KLHL20_DRC7"/>
    <property type="match status" value="1"/>
</dbReference>
<dbReference type="PROSITE" id="PS50097">
    <property type="entry name" value="BTB"/>
    <property type="match status" value="1"/>
</dbReference>
<organism evidence="4 5">
    <name type="scientific">Magallana gigas</name>
    <name type="common">Pacific oyster</name>
    <name type="synonym">Crassostrea gigas</name>
    <dbReference type="NCBI Taxonomy" id="29159"/>
    <lineage>
        <taxon>Eukaryota</taxon>
        <taxon>Metazoa</taxon>
        <taxon>Spiralia</taxon>
        <taxon>Lophotrochozoa</taxon>
        <taxon>Mollusca</taxon>
        <taxon>Bivalvia</taxon>
        <taxon>Autobranchia</taxon>
        <taxon>Pteriomorphia</taxon>
        <taxon>Ostreida</taxon>
        <taxon>Ostreoidea</taxon>
        <taxon>Ostreidae</taxon>
        <taxon>Magallana</taxon>
    </lineage>
</organism>
<dbReference type="SMART" id="SM00612">
    <property type="entry name" value="Kelch"/>
    <property type="match status" value="6"/>
</dbReference>
<evidence type="ECO:0000256" key="2">
    <source>
        <dbReference type="ARBA" id="ARBA00022737"/>
    </source>
</evidence>
<dbReference type="InterPro" id="IPR000210">
    <property type="entry name" value="BTB/POZ_dom"/>
</dbReference>